<feature type="transmembrane region" description="Helical" evidence="2">
    <location>
        <begin position="17"/>
        <end position="36"/>
    </location>
</feature>
<dbReference type="PANTHER" id="PTHR21180:SF32">
    <property type="entry name" value="ENDONUCLEASE_EXONUCLEASE_PHOSPHATASE FAMILY DOMAIN-CONTAINING PROTEIN 1"/>
    <property type="match status" value="1"/>
</dbReference>
<dbReference type="GeneID" id="74185967"/>
<gene>
    <name evidence="4" type="ORF">HUN84_06390</name>
</gene>
<feature type="compositionally biased region" description="Basic and acidic residues" evidence="1">
    <location>
        <begin position="67"/>
        <end position="76"/>
    </location>
</feature>
<dbReference type="Gene3D" id="1.10.150.320">
    <property type="entry name" value="Photosystem II 12 kDa extrinsic protein"/>
    <property type="match status" value="1"/>
</dbReference>
<organism evidence="4 5">
    <name type="scientific">Staphylococcus borealis</name>
    <dbReference type="NCBI Taxonomy" id="2742203"/>
    <lineage>
        <taxon>Bacteria</taxon>
        <taxon>Bacillati</taxon>
        <taxon>Bacillota</taxon>
        <taxon>Bacilli</taxon>
        <taxon>Bacillales</taxon>
        <taxon>Staphylococcaceae</taxon>
        <taxon>Staphylococcus</taxon>
    </lineage>
</organism>
<dbReference type="Pfam" id="PF12836">
    <property type="entry name" value="HHH_3"/>
    <property type="match status" value="1"/>
</dbReference>
<dbReference type="PROSITE" id="PS51257">
    <property type="entry name" value="PROKAR_LIPOPROTEIN"/>
    <property type="match status" value="1"/>
</dbReference>
<dbReference type="RefSeq" id="WP_053029536.1">
    <property type="nucleotide sequence ID" value="NZ_CUEE01000003.1"/>
</dbReference>
<sequence>MFKDKIELLAFIKQWKFQLMITLTIIIAIACTLMFLKPVKETSNDMPIVSSQSNSKEKNNTHQSSRHINDATKKDGLNTGIDENKTVIVDIKGAVEHPDVYKMKGSDRIKDVLEKAKLQKDADLTQVNLSEKLTDQKLIYIPSTSEMKNTITHSDDINKRSNTKPLNSLTTDKINLNTASETDLLKIPGVGPTKVKEILDYRSKNNQFHSIEDIKNIKGIGDKTFEKIKDYITI</sequence>
<name>A0ABX2LMC7_9STAP</name>
<dbReference type="InterPro" id="IPR051675">
    <property type="entry name" value="Endo/Exo/Phosphatase_dom_1"/>
</dbReference>
<protein>
    <submittedName>
        <fullName evidence="4">Helix-hairpin-helix domain-containing protein</fullName>
    </submittedName>
</protein>
<evidence type="ECO:0000259" key="3">
    <source>
        <dbReference type="SMART" id="SM00278"/>
    </source>
</evidence>
<dbReference type="Proteomes" id="UP000610527">
    <property type="component" value="Unassembled WGS sequence"/>
</dbReference>
<dbReference type="InterPro" id="IPR003583">
    <property type="entry name" value="Hlx-hairpin-Hlx_DNA-bd_motif"/>
</dbReference>
<keyword evidence="2" id="KW-0812">Transmembrane</keyword>
<feature type="domain" description="Helix-hairpin-helix DNA-binding motif class 1" evidence="3">
    <location>
        <begin position="212"/>
        <end position="231"/>
    </location>
</feature>
<evidence type="ECO:0000256" key="2">
    <source>
        <dbReference type="SAM" id="Phobius"/>
    </source>
</evidence>
<reference evidence="4 5" key="1">
    <citation type="submission" date="2020-06" db="EMBL/GenBank/DDBJ databases">
        <title>Staphylococcus borealis sp. nov. -A novel member of the Staphylococcaceae family isolated from skin and blood in humans.</title>
        <authorList>
            <person name="Pain M."/>
            <person name="Wolden R."/>
            <person name="Jaen-Luchoro D."/>
            <person name="Salva-Serra F."/>
            <person name="Iglesias B.P."/>
            <person name="Karlsson R."/>
            <person name="Klingenberg C."/>
            <person name="Cavanagh J.P."/>
        </authorList>
    </citation>
    <scope>NUCLEOTIDE SEQUENCE [LARGE SCALE GENOMIC DNA]</scope>
    <source>
        <strain evidence="4 5">58-22</strain>
    </source>
</reference>
<proteinExistence type="predicted"/>
<dbReference type="NCBIfam" id="TIGR00426">
    <property type="entry name" value="competence protein ComEA helix-hairpin-helix repeat region"/>
    <property type="match status" value="1"/>
</dbReference>
<dbReference type="PANTHER" id="PTHR21180">
    <property type="entry name" value="ENDONUCLEASE/EXONUCLEASE/PHOSPHATASE FAMILY DOMAIN-CONTAINING PROTEIN 1"/>
    <property type="match status" value="1"/>
</dbReference>
<dbReference type="SUPFAM" id="SSF47781">
    <property type="entry name" value="RuvA domain 2-like"/>
    <property type="match status" value="1"/>
</dbReference>
<dbReference type="InterPro" id="IPR004509">
    <property type="entry name" value="Competence_ComEA_HhH"/>
</dbReference>
<evidence type="ECO:0000313" key="4">
    <source>
        <dbReference type="EMBL" id="NUI82385.1"/>
    </source>
</evidence>
<keyword evidence="5" id="KW-1185">Reference proteome</keyword>
<comment type="caution">
    <text evidence="4">The sequence shown here is derived from an EMBL/GenBank/DDBJ whole genome shotgun (WGS) entry which is preliminary data.</text>
</comment>
<feature type="region of interest" description="Disordered" evidence="1">
    <location>
        <begin position="47"/>
        <end position="77"/>
    </location>
</feature>
<accession>A0ABX2LMC7</accession>
<dbReference type="EMBL" id="JABVEG010000003">
    <property type="protein sequence ID" value="NUI82385.1"/>
    <property type="molecule type" value="Genomic_DNA"/>
</dbReference>
<keyword evidence="2" id="KW-1133">Transmembrane helix</keyword>
<feature type="domain" description="Helix-hairpin-helix DNA-binding motif class 1" evidence="3">
    <location>
        <begin position="182"/>
        <end position="201"/>
    </location>
</feature>
<dbReference type="SMART" id="SM00278">
    <property type="entry name" value="HhH1"/>
    <property type="match status" value="2"/>
</dbReference>
<evidence type="ECO:0000313" key="5">
    <source>
        <dbReference type="Proteomes" id="UP000610527"/>
    </source>
</evidence>
<evidence type="ECO:0000256" key="1">
    <source>
        <dbReference type="SAM" id="MobiDB-lite"/>
    </source>
</evidence>
<keyword evidence="2" id="KW-0472">Membrane</keyword>
<dbReference type="InterPro" id="IPR010994">
    <property type="entry name" value="RuvA_2-like"/>
</dbReference>